<organism evidence="3 4">
    <name type="scientific">Virgisporangium aurantiacum</name>
    <dbReference type="NCBI Taxonomy" id="175570"/>
    <lineage>
        <taxon>Bacteria</taxon>
        <taxon>Bacillati</taxon>
        <taxon>Actinomycetota</taxon>
        <taxon>Actinomycetes</taxon>
        <taxon>Micromonosporales</taxon>
        <taxon>Micromonosporaceae</taxon>
        <taxon>Virgisporangium</taxon>
    </lineage>
</organism>
<evidence type="ECO:0000259" key="2">
    <source>
        <dbReference type="PROSITE" id="PS50801"/>
    </source>
</evidence>
<comment type="caution">
    <text evidence="3">The sequence shown here is derived from an EMBL/GenBank/DDBJ whole genome shotgun (WGS) entry which is preliminary data.</text>
</comment>
<accession>A0A8J4E706</accession>
<sequence length="180" mass="19236">MPPVCPTLDVTDPCRSPTATTAGRPTRVQTGSNGGHMDVLSDQPFVLRMSSSGGNLRVTVAGDLDTFRATKFREVTAVPPDGVRLIELDLARVTFLDAAGAREVVRLQRTAMRDGYGLVITAASDVVRAVLTALDREDLLPTGPTALPSPARGRWVGQASWDMRAAETPAARWCRPLGDP</sequence>
<dbReference type="Pfam" id="PF13466">
    <property type="entry name" value="STAS_2"/>
    <property type="match status" value="1"/>
</dbReference>
<dbReference type="Proteomes" id="UP000612585">
    <property type="component" value="Unassembled WGS sequence"/>
</dbReference>
<dbReference type="AlphaFoldDB" id="A0A8J4E706"/>
<reference evidence="3" key="1">
    <citation type="submission" date="2021-01" db="EMBL/GenBank/DDBJ databases">
        <title>Whole genome shotgun sequence of Virgisporangium aurantiacum NBRC 16421.</title>
        <authorList>
            <person name="Komaki H."/>
            <person name="Tamura T."/>
        </authorList>
    </citation>
    <scope>NUCLEOTIDE SEQUENCE</scope>
    <source>
        <strain evidence="3">NBRC 16421</strain>
    </source>
</reference>
<proteinExistence type="predicted"/>
<dbReference type="InterPro" id="IPR058548">
    <property type="entry name" value="MlaB-like_STAS"/>
</dbReference>
<dbReference type="SUPFAM" id="SSF52091">
    <property type="entry name" value="SpoIIaa-like"/>
    <property type="match status" value="1"/>
</dbReference>
<dbReference type="InterPro" id="IPR002645">
    <property type="entry name" value="STAS_dom"/>
</dbReference>
<dbReference type="PROSITE" id="PS50801">
    <property type="entry name" value="STAS"/>
    <property type="match status" value="1"/>
</dbReference>
<evidence type="ECO:0000313" key="4">
    <source>
        <dbReference type="Proteomes" id="UP000612585"/>
    </source>
</evidence>
<feature type="domain" description="STAS" evidence="2">
    <location>
        <begin position="45"/>
        <end position="131"/>
    </location>
</feature>
<dbReference type="EMBL" id="BOPG01000106">
    <property type="protein sequence ID" value="GIJ64016.1"/>
    <property type="molecule type" value="Genomic_DNA"/>
</dbReference>
<evidence type="ECO:0000313" key="3">
    <source>
        <dbReference type="EMBL" id="GIJ64016.1"/>
    </source>
</evidence>
<feature type="region of interest" description="Disordered" evidence="1">
    <location>
        <begin position="15"/>
        <end position="35"/>
    </location>
</feature>
<keyword evidence="4" id="KW-1185">Reference proteome</keyword>
<dbReference type="Gene3D" id="3.30.750.24">
    <property type="entry name" value="STAS domain"/>
    <property type="match status" value="1"/>
</dbReference>
<feature type="compositionally biased region" description="Polar residues" evidence="1">
    <location>
        <begin position="17"/>
        <end position="31"/>
    </location>
</feature>
<evidence type="ECO:0000256" key="1">
    <source>
        <dbReference type="SAM" id="MobiDB-lite"/>
    </source>
</evidence>
<dbReference type="InterPro" id="IPR036513">
    <property type="entry name" value="STAS_dom_sf"/>
</dbReference>
<name>A0A8J4E706_9ACTN</name>
<dbReference type="CDD" id="cd07043">
    <property type="entry name" value="STAS_anti-anti-sigma_factors"/>
    <property type="match status" value="1"/>
</dbReference>
<gene>
    <name evidence="3" type="ORF">Vau01_115320</name>
</gene>
<protein>
    <recommendedName>
        <fullName evidence="2">STAS domain-containing protein</fullName>
    </recommendedName>
</protein>